<keyword evidence="3" id="KW-1133">Transmembrane helix</keyword>
<evidence type="ECO:0000256" key="4">
    <source>
        <dbReference type="ARBA" id="ARBA00023136"/>
    </source>
</evidence>
<dbReference type="SUPFAM" id="SSF55486">
    <property type="entry name" value="Metalloproteases ('zincins'), catalytic domain"/>
    <property type="match status" value="1"/>
</dbReference>
<organism evidence="6 7">
    <name type="scientific">Haloechinothrix salitolerans</name>
    <dbReference type="NCBI Taxonomy" id="926830"/>
    <lineage>
        <taxon>Bacteria</taxon>
        <taxon>Bacillati</taxon>
        <taxon>Actinomycetota</taxon>
        <taxon>Actinomycetes</taxon>
        <taxon>Pseudonocardiales</taxon>
        <taxon>Pseudonocardiaceae</taxon>
        <taxon>Haloechinothrix</taxon>
    </lineage>
</organism>
<dbReference type="EMBL" id="JBHSXX010000001">
    <property type="protein sequence ID" value="MFC6870057.1"/>
    <property type="molecule type" value="Genomic_DNA"/>
</dbReference>
<comment type="subcellular location">
    <subcellularLocation>
        <location evidence="1">Membrane</location>
        <topology evidence="1">Single-pass membrane protein</topology>
    </subcellularLocation>
</comment>
<protein>
    <submittedName>
        <fullName evidence="6">Neutral zinc metallopeptidase</fullName>
    </submittedName>
</protein>
<reference evidence="7" key="1">
    <citation type="journal article" date="2019" name="Int. J. Syst. Evol. Microbiol.">
        <title>The Global Catalogue of Microorganisms (GCM) 10K type strain sequencing project: providing services to taxonomists for standard genome sequencing and annotation.</title>
        <authorList>
            <consortium name="The Broad Institute Genomics Platform"/>
            <consortium name="The Broad Institute Genome Sequencing Center for Infectious Disease"/>
            <person name="Wu L."/>
            <person name="Ma J."/>
        </authorList>
    </citation>
    <scope>NUCLEOTIDE SEQUENCE [LARGE SCALE GENOMIC DNA]</scope>
    <source>
        <strain evidence="7">KCTC 32255</strain>
    </source>
</reference>
<name>A0ABW2C433_9PSEU</name>
<keyword evidence="5" id="KW-0732">Signal</keyword>
<dbReference type="PANTHER" id="PTHR30168">
    <property type="entry name" value="PUTATIVE MEMBRANE PROTEIN YPFJ"/>
    <property type="match status" value="1"/>
</dbReference>
<evidence type="ECO:0000313" key="6">
    <source>
        <dbReference type="EMBL" id="MFC6870057.1"/>
    </source>
</evidence>
<evidence type="ECO:0000256" key="2">
    <source>
        <dbReference type="ARBA" id="ARBA00022692"/>
    </source>
</evidence>
<evidence type="ECO:0000256" key="1">
    <source>
        <dbReference type="ARBA" id="ARBA00004167"/>
    </source>
</evidence>
<comment type="caution">
    <text evidence="6">The sequence shown here is derived from an EMBL/GenBank/DDBJ whole genome shotgun (WGS) entry which is preliminary data.</text>
</comment>
<evidence type="ECO:0000256" key="5">
    <source>
        <dbReference type="SAM" id="SignalP"/>
    </source>
</evidence>
<accession>A0ABW2C433</accession>
<dbReference type="PANTHER" id="PTHR30168:SF0">
    <property type="entry name" value="INNER MEMBRANE PROTEIN"/>
    <property type="match status" value="1"/>
</dbReference>
<dbReference type="Pfam" id="PF04228">
    <property type="entry name" value="Zn_peptidase"/>
    <property type="match status" value="1"/>
</dbReference>
<dbReference type="InterPro" id="IPR007343">
    <property type="entry name" value="Uncharacterised_pept_Zn_put"/>
</dbReference>
<evidence type="ECO:0000313" key="7">
    <source>
        <dbReference type="Proteomes" id="UP001596337"/>
    </source>
</evidence>
<keyword evidence="4" id="KW-0472">Membrane</keyword>
<keyword evidence="2" id="KW-0812">Transmembrane</keyword>
<dbReference type="PROSITE" id="PS51257">
    <property type="entry name" value="PROKAR_LIPOPROTEIN"/>
    <property type="match status" value="1"/>
</dbReference>
<sequence>MFPARSAIAAVAAALTLATITGCEQATEGQAIPLDVTKVGGFDVTHFESGLKPDAPAPDVTVENASSDEVDTLATATIADLNDYWGETLPADFGMEFEPVSRLISYDSSTDAIPTPCGTLNQPNAFFCERGDIVAWDRGVLLRGMMAKFGRLAPVTVMAHEYGHAVQHRLGDKAGITAGTTSIVKELQADCFTGSYLRWVVADNSAYLRVSTAEGLNASLSSLYFVRDAPGMLHGEQGAHGTSFDRAYAFQEGFERGPTTCAGYDKALVEERTTQQEFSEQDTNQGDLPVTPDNVALIKESLDAAFGGTGSAEIVADGGCDHSGRAAVYCAGERTVVLNVAELTRIARPLDIAAERQGKASPGKGDFAAWASIASRYVLSVQQTEGLPLDGPLTGLRTACLVGSWAGAANQPRQVDKVVRLSPGDVDEAVLEMLQPNSLIASDVDGNSVPSGFLRIEAFRVGYNNGPDTCTTRYS</sequence>
<dbReference type="Proteomes" id="UP001596337">
    <property type="component" value="Unassembled WGS sequence"/>
</dbReference>
<feature type="chain" id="PRO_5045142719" evidence="5">
    <location>
        <begin position="27"/>
        <end position="475"/>
    </location>
</feature>
<dbReference type="RefSeq" id="WP_345394162.1">
    <property type="nucleotide sequence ID" value="NZ_BAABLA010000021.1"/>
</dbReference>
<keyword evidence="7" id="KW-1185">Reference proteome</keyword>
<evidence type="ECO:0000256" key="3">
    <source>
        <dbReference type="ARBA" id="ARBA00022989"/>
    </source>
</evidence>
<feature type="signal peptide" evidence="5">
    <location>
        <begin position="1"/>
        <end position="26"/>
    </location>
</feature>
<proteinExistence type="predicted"/>
<gene>
    <name evidence="6" type="ORF">ACFQGD_23220</name>
</gene>